<name>B2VH40_ERWT9</name>
<keyword evidence="2" id="KW-1185">Reference proteome</keyword>
<organism evidence="1 2">
    <name type="scientific">Erwinia tasmaniensis (strain DSM 17950 / CFBP 7177 / CIP 109463 / NCPPB 4357 / Et1/99)</name>
    <dbReference type="NCBI Taxonomy" id="465817"/>
    <lineage>
        <taxon>Bacteria</taxon>
        <taxon>Pseudomonadati</taxon>
        <taxon>Pseudomonadota</taxon>
        <taxon>Gammaproteobacteria</taxon>
        <taxon>Enterobacterales</taxon>
        <taxon>Erwiniaceae</taxon>
        <taxon>Erwinia</taxon>
    </lineage>
</organism>
<gene>
    <name evidence="1" type="primary">ycgR</name>
    <name evidence="1" type="ordered locus">ETA_06580</name>
</gene>
<evidence type="ECO:0000313" key="2">
    <source>
        <dbReference type="Proteomes" id="UP000001726"/>
    </source>
</evidence>
<dbReference type="EMBL" id="CU468135">
    <property type="protein sequence ID" value="CAO95704.1"/>
    <property type="molecule type" value="Genomic_DNA"/>
</dbReference>
<dbReference type="KEGG" id="eta:ETA_06580"/>
<dbReference type="Gene3D" id="2.40.10.220">
    <property type="entry name" value="predicted glycosyltransferase like domains"/>
    <property type="match status" value="1"/>
</dbReference>
<dbReference type="OrthoDB" id="6586024at2"/>
<accession>B2VH40</accession>
<evidence type="ECO:0000313" key="1">
    <source>
        <dbReference type="EMBL" id="CAO95704.1"/>
    </source>
</evidence>
<dbReference type="eggNOG" id="COG5581">
    <property type="taxonomic scope" value="Bacteria"/>
</dbReference>
<dbReference type="AlphaFoldDB" id="B2VH40"/>
<dbReference type="STRING" id="465817.ETA_06580"/>
<dbReference type="Proteomes" id="UP000001726">
    <property type="component" value="Chromosome"/>
</dbReference>
<sequence length="236" mass="27874">MLTSKYKELKKNDRYEILALLRESMKKNGNVEFILPERTLSCQFLHIDLKNLSIAYLEDLHSVATPVEVVIKGRCERISFTTRKSETECQTGTLLYDFPIEITITQRRSLTRIAIDESYNFFCEGRFRDGFNYKLRIKDLSRDGIGLLYQRPLPELTRSGILLKNMIIHLGKWDSYPVDLMFSDIKEITSFDNEHNKIIYYIISCRFQKPSKSFNRKIEGIIMEILLEQKKIKRLR</sequence>
<dbReference type="HOGENOM" id="CLU_102490_0_0_6"/>
<proteinExistence type="predicted"/>
<reference evidence="1 2" key="1">
    <citation type="journal article" date="2008" name="Environ. Microbiol.">
        <title>The genome of Erwinia tasmaniensis strain Et1/99, a non-pathogenic bacterium in the genus Erwinia.</title>
        <authorList>
            <person name="Kube M."/>
            <person name="Migdoll A.M."/>
            <person name="Mueller I."/>
            <person name="Kuhl H."/>
            <person name="Beck A."/>
            <person name="Reinhardt R."/>
            <person name="Geider K."/>
        </authorList>
    </citation>
    <scope>NUCLEOTIDE SEQUENCE [LARGE SCALE GENOMIC DNA]</scope>
    <source>
        <strain evidence="2">DSM 17950 / CFBP 7177 / CIP 109463 / NCPPB 4357 / Et1/99</strain>
    </source>
</reference>
<protein>
    <recommendedName>
        <fullName evidence="3">PilZ domain-containing protein</fullName>
    </recommendedName>
</protein>
<dbReference type="RefSeq" id="WP_012440407.1">
    <property type="nucleotide sequence ID" value="NC_010694.1"/>
</dbReference>
<evidence type="ECO:0008006" key="3">
    <source>
        <dbReference type="Google" id="ProtNLM"/>
    </source>
</evidence>